<proteinExistence type="predicted"/>
<evidence type="ECO:0000256" key="6">
    <source>
        <dbReference type="SAM" id="Phobius"/>
    </source>
</evidence>
<dbReference type="PANTHER" id="PTHR23501:SF199">
    <property type="entry name" value="MFS EFFLUX TRANSPORTER INPD-RELATED"/>
    <property type="match status" value="1"/>
</dbReference>
<dbReference type="AlphaFoldDB" id="A0A161YGB8"/>
<feature type="transmembrane region" description="Helical" evidence="6">
    <location>
        <begin position="128"/>
        <end position="147"/>
    </location>
</feature>
<dbReference type="Gene3D" id="1.20.1250.20">
    <property type="entry name" value="MFS general substrate transporter like domains"/>
    <property type="match status" value="1"/>
</dbReference>
<accession>A0A161YGB8</accession>
<evidence type="ECO:0000256" key="3">
    <source>
        <dbReference type="ARBA" id="ARBA00022989"/>
    </source>
</evidence>
<dbReference type="Proteomes" id="UP000076552">
    <property type="component" value="Unassembled WGS sequence"/>
</dbReference>
<dbReference type="InterPro" id="IPR011701">
    <property type="entry name" value="MFS"/>
</dbReference>
<feature type="transmembrane region" description="Helical" evidence="6">
    <location>
        <begin position="286"/>
        <end position="307"/>
    </location>
</feature>
<dbReference type="GO" id="GO:0022857">
    <property type="term" value="F:transmembrane transporter activity"/>
    <property type="evidence" value="ECO:0007669"/>
    <property type="project" value="InterPro"/>
</dbReference>
<keyword evidence="3 6" id="KW-1133">Transmembrane helix</keyword>
<feature type="transmembrane region" description="Helical" evidence="6">
    <location>
        <begin position="374"/>
        <end position="392"/>
    </location>
</feature>
<dbReference type="InterPro" id="IPR020846">
    <property type="entry name" value="MFS_dom"/>
</dbReference>
<dbReference type="GO" id="GO:0005886">
    <property type="term" value="C:plasma membrane"/>
    <property type="evidence" value="ECO:0007669"/>
    <property type="project" value="TreeGrafter"/>
</dbReference>
<keyword evidence="9" id="KW-1185">Reference proteome</keyword>
<feature type="transmembrane region" description="Helical" evidence="6">
    <location>
        <begin position="509"/>
        <end position="528"/>
    </location>
</feature>
<feature type="transmembrane region" description="Helical" evidence="6">
    <location>
        <begin position="98"/>
        <end position="116"/>
    </location>
</feature>
<feature type="transmembrane region" description="Helical" evidence="6">
    <location>
        <begin position="60"/>
        <end position="86"/>
    </location>
</feature>
<evidence type="ECO:0000256" key="4">
    <source>
        <dbReference type="ARBA" id="ARBA00023136"/>
    </source>
</evidence>
<keyword evidence="4 6" id="KW-0472">Membrane</keyword>
<feature type="transmembrane region" description="Helical" evidence="6">
    <location>
        <begin position="256"/>
        <end position="274"/>
    </location>
</feature>
<keyword evidence="2 6" id="KW-0812">Transmembrane</keyword>
<comment type="caution">
    <text evidence="8">The sequence shown here is derived from an EMBL/GenBank/DDBJ whole genome shotgun (WGS) entry which is preliminary data.</text>
</comment>
<dbReference type="Pfam" id="PF07690">
    <property type="entry name" value="MFS_1"/>
    <property type="match status" value="1"/>
</dbReference>
<dbReference type="PANTHER" id="PTHR23501">
    <property type="entry name" value="MAJOR FACILITATOR SUPERFAMILY"/>
    <property type="match status" value="1"/>
</dbReference>
<evidence type="ECO:0000256" key="5">
    <source>
        <dbReference type="SAM" id="MobiDB-lite"/>
    </source>
</evidence>
<organism evidence="8 9">
    <name type="scientific">Colletotrichum tofieldiae</name>
    <dbReference type="NCBI Taxonomy" id="708197"/>
    <lineage>
        <taxon>Eukaryota</taxon>
        <taxon>Fungi</taxon>
        <taxon>Dikarya</taxon>
        <taxon>Ascomycota</taxon>
        <taxon>Pezizomycotina</taxon>
        <taxon>Sordariomycetes</taxon>
        <taxon>Hypocreomycetidae</taxon>
        <taxon>Glomerellales</taxon>
        <taxon>Glomerellaceae</taxon>
        <taxon>Colletotrichum</taxon>
        <taxon>Colletotrichum spaethianum species complex</taxon>
    </lineage>
</organism>
<protein>
    <submittedName>
        <fullName evidence="8">MFS transporter</fullName>
    </submittedName>
</protein>
<feature type="transmembrane region" description="Helical" evidence="6">
    <location>
        <begin position="398"/>
        <end position="417"/>
    </location>
</feature>
<feature type="domain" description="Major facilitator superfamily (MFS) profile" evidence="7">
    <location>
        <begin position="63"/>
        <end position="499"/>
    </location>
</feature>
<feature type="transmembrane region" description="Helical" evidence="6">
    <location>
        <begin position="216"/>
        <end position="236"/>
    </location>
</feature>
<name>A0A161YGB8_9PEZI</name>
<feature type="transmembrane region" description="Helical" evidence="6">
    <location>
        <begin position="185"/>
        <end position="204"/>
    </location>
</feature>
<dbReference type="PROSITE" id="PS50850">
    <property type="entry name" value="MFS"/>
    <property type="match status" value="1"/>
</dbReference>
<feature type="region of interest" description="Disordered" evidence="5">
    <location>
        <begin position="1"/>
        <end position="49"/>
    </location>
</feature>
<evidence type="ECO:0000259" key="7">
    <source>
        <dbReference type="PROSITE" id="PS50850"/>
    </source>
</evidence>
<comment type="subcellular location">
    <subcellularLocation>
        <location evidence="1">Membrane</location>
        <topology evidence="1">Multi-pass membrane protein</topology>
    </subcellularLocation>
</comment>
<feature type="transmembrane region" description="Helical" evidence="6">
    <location>
        <begin position="153"/>
        <end position="173"/>
    </location>
</feature>
<dbReference type="CDD" id="cd17502">
    <property type="entry name" value="MFS_Azr1_MDR_like"/>
    <property type="match status" value="1"/>
</dbReference>
<dbReference type="SUPFAM" id="SSF103473">
    <property type="entry name" value="MFS general substrate transporter"/>
    <property type="match status" value="1"/>
</dbReference>
<gene>
    <name evidence="8" type="ORF">CT0861_07341</name>
</gene>
<dbReference type="OrthoDB" id="10021397at2759"/>
<evidence type="ECO:0000256" key="2">
    <source>
        <dbReference type="ARBA" id="ARBA00022692"/>
    </source>
</evidence>
<dbReference type="EMBL" id="LFIV01000068">
    <property type="protein sequence ID" value="KZL71677.1"/>
    <property type="molecule type" value="Genomic_DNA"/>
</dbReference>
<evidence type="ECO:0000313" key="9">
    <source>
        <dbReference type="Proteomes" id="UP000076552"/>
    </source>
</evidence>
<evidence type="ECO:0000313" key="8">
    <source>
        <dbReference type="EMBL" id="KZL71677.1"/>
    </source>
</evidence>
<evidence type="ECO:0000256" key="1">
    <source>
        <dbReference type="ARBA" id="ARBA00004141"/>
    </source>
</evidence>
<sequence length="541" mass="56224">MSTQPDSKAIEDGGGSTTPKRADMTSSSTVLEVEQEKPDAKDNPNAATTPVPSHLTGMRLAWVVLALGFTNFVVALDSAILATAVPKITDEFGSLTDAGWYGAAYLLTSSTLTLFYGKLYTMFSIKKVFLLAVGLFEVGSLICGAAPNSIVLIVGRAVSGLGGAGILNGNIIILCHSAPLAKMVVIQALLGATFSAASVTGPLLGGAFTDHLSWRWCFWINIPVGIVGIVIVWFLVSFPSKEDNAPFIARLLECDLLGTALFTPGIVCLLIVLQGGGVRYAWNSPLIIGLGIGSGVLLAAFIAVQVWKKDKASVPPRIITKRCVFASAWFAFWTVLGASATLSGVQTLPVMLSTLLASFTAGSLTLFIGSSAPIMGIAGIICAVASGLFTTLTPSTGMGMWVGLQILFGVGLGLGQIQPTLSAQVVLEPRDMAVGVSIMMFLQKLGSSVSIAAGQAILQATLRSGLKDIPDANPSAILNAGATTLQGMVPSSAVPQLLRVYNFALSRTFIAGIVGSALATAAAGLANWKKMEKKGSRLQTK</sequence>
<reference evidence="8 9" key="1">
    <citation type="submission" date="2015-06" db="EMBL/GenBank/DDBJ databases">
        <title>Survival trade-offs in plant roots during colonization by closely related pathogenic and mutualistic fungi.</title>
        <authorList>
            <person name="Hacquard S."/>
            <person name="Kracher B."/>
            <person name="Hiruma K."/>
            <person name="Weinman A."/>
            <person name="Muench P."/>
            <person name="Garrido Oter R."/>
            <person name="Ver Loren van Themaat E."/>
            <person name="Dallerey J.-F."/>
            <person name="Damm U."/>
            <person name="Henrissat B."/>
            <person name="Lespinet O."/>
            <person name="Thon M."/>
            <person name="Kemen E."/>
            <person name="McHardy A.C."/>
            <person name="Schulze-Lefert P."/>
            <person name="O'Connell R.J."/>
        </authorList>
    </citation>
    <scope>NUCLEOTIDE SEQUENCE [LARGE SCALE GENOMIC DNA]</scope>
    <source>
        <strain evidence="8 9">0861</strain>
    </source>
</reference>
<dbReference type="InterPro" id="IPR036259">
    <property type="entry name" value="MFS_trans_sf"/>
</dbReference>
<feature type="transmembrane region" description="Helical" evidence="6">
    <location>
        <begin position="319"/>
        <end position="342"/>
    </location>
</feature>